<feature type="transmembrane region" description="Helical" evidence="14">
    <location>
        <begin position="300"/>
        <end position="319"/>
    </location>
</feature>
<dbReference type="Proteomes" id="UP000261340">
    <property type="component" value="Unplaced"/>
</dbReference>
<feature type="transmembrane region" description="Helical" evidence="14">
    <location>
        <begin position="197"/>
        <end position="221"/>
    </location>
</feature>
<keyword evidence="12 14" id="KW-0472">Membrane</keyword>
<feature type="transmembrane region" description="Helical" evidence="14">
    <location>
        <begin position="110"/>
        <end position="136"/>
    </location>
</feature>
<dbReference type="Ensembl" id="ENSACIT00000018996.1">
    <property type="protein sequence ID" value="ENSACIP00000018499.1"/>
    <property type="gene ID" value="ENSACIG00000014358.1"/>
</dbReference>
<dbReference type="Gene3D" id="1.25.40.10">
    <property type="entry name" value="Tetratricopeptide repeat domain"/>
    <property type="match status" value="4"/>
</dbReference>
<accession>A0A3Q0S0V0</accession>
<evidence type="ECO:0000256" key="4">
    <source>
        <dbReference type="ARBA" id="ARBA00007882"/>
    </source>
</evidence>
<dbReference type="GO" id="GO:0006396">
    <property type="term" value="P:RNA processing"/>
    <property type="evidence" value="ECO:0007669"/>
    <property type="project" value="InterPro"/>
</dbReference>
<dbReference type="Pfam" id="PF14559">
    <property type="entry name" value="TPR_19"/>
    <property type="match status" value="1"/>
</dbReference>
<feature type="transmembrane region" description="Helical" evidence="14">
    <location>
        <begin position="271"/>
        <end position="294"/>
    </location>
</feature>
<evidence type="ECO:0000256" key="2">
    <source>
        <dbReference type="ARBA" id="ARBA00004240"/>
    </source>
</evidence>
<dbReference type="InterPro" id="IPR003107">
    <property type="entry name" value="HAT"/>
</dbReference>
<evidence type="ECO:0000256" key="9">
    <source>
        <dbReference type="ARBA" id="ARBA00022803"/>
    </source>
</evidence>
<dbReference type="GO" id="GO:0005783">
    <property type="term" value="C:endoplasmic reticulum"/>
    <property type="evidence" value="ECO:0007669"/>
    <property type="project" value="UniProtKB-SubCell"/>
</dbReference>
<sequence>RGVKGRLLDNCQVSSLPHDCVAYRTRLREHLKAFAGDSLPFTASPYSLFFSLLLGTSAMLVKETGITVFGVCLIYDLHKCRGISINNKKSDYSFAVKIESMYIIENFFDYVFFIIACHIFYFTTLSNLLSACLSLSLSHLSGSRLRELLYICSPFIKRASLTSGYVVIIMSVRLWLMGGSMPLFSEQDNPASFSPHFLTRFLTYSYLLPFNAWLLLAPIMLCYDWQVGSIPLVESLGDVRNVATLLLAVVMITLCLHCTSALQVKTEIREVLVGLLFLVFPFIPASNLFFRVGFVVAERVLYMPSMGYCILVAHGLGRLCSLVGRWGTTVLSVSMLLLVLLFSWKTVHQNNVWLSREALFLSGIQTLPHNAKVHYNYANFLKDTRRHQEAIHHYNIALRLYPQHASAMNNLGTLTRSPEEAEIYYRKALETNPQHNRALFNLGNLLKSQGKEKEAEALLKDSIRFGPHFADAYSSLASLYAEQKRFVEANEVYLKGIENCPDSSDLHNNYGVFLVDTGQRAAAHYQQAVRLKPAHYVAMVNLGRLLRSSNENKEAESWYKRALQVTRKVDILTPLGALYYNTGRYEEALQVYKEAVALQPESTDIWLALAQVLAMAGRTKEAERMTLDIISREGSCIECYRLLSAIYSKRGNYTEVGALEALDRALQQNPSDLTVRAELYFSKGNQLREMNQLDRAFESYKLAVELKPDQSQAWMNMGGIQHIKGDYAAARMYYQRALLLSPGSKLLKENLAKLDRLERRLTGGG</sequence>
<dbReference type="GeneTree" id="ENSGT00940000158027"/>
<reference evidence="16" key="1">
    <citation type="submission" date="2025-08" db="UniProtKB">
        <authorList>
            <consortium name="Ensembl"/>
        </authorList>
    </citation>
    <scope>IDENTIFICATION</scope>
</reference>
<dbReference type="Pfam" id="PF13432">
    <property type="entry name" value="TPR_16"/>
    <property type="match status" value="3"/>
</dbReference>
<dbReference type="EC" id="2.4.1.109" evidence="5"/>
<evidence type="ECO:0000256" key="12">
    <source>
        <dbReference type="ARBA" id="ARBA00023136"/>
    </source>
</evidence>
<evidence type="ECO:0000256" key="10">
    <source>
        <dbReference type="ARBA" id="ARBA00022824"/>
    </source>
</evidence>
<evidence type="ECO:0000256" key="6">
    <source>
        <dbReference type="ARBA" id="ARBA00022679"/>
    </source>
</evidence>
<dbReference type="InterPro" id="IPR052943">
    <property type="entry name" value="TMTC_O-mannosyl-trnsfr"/>
</dbReference>
<dbReference type="GO" id="GO:0004169">
    <property type="term" value="F:dolichyl-phosphate-mannose-protein mannosyltransferase activity"/>
    <property type="evidence" value="ECO:0007669"/>
    <property type="project" value="UniProtKB-EC"/>
</dbReference>
<name>A0A3Q0S0V0_AMPCI</name>
<evidence type="ECO:0000256" key="5">
    <source>
        <dbReference type="ARBA" id="ARBA00012839"/>
    </source>
</evidence>
<dbReference type="UniPathway" id="UPA00378"/>
<dbReference type="Pfam" id="PF13181">
    <property type="entry name" value="TPR_8"/>
    <property type="match status" value="1"/>
</dbReference>
<dbReference type="PANTHER" id="PTHR44809">
    <property type="match status" value="1"/>
</dbReference>
<dbReference type="AlphaFoldDB" id="A0A3Q0S0V0"/>
<protein>
    <recommendedName>
        <fullName evidence="5">dolichyl-phosphate-mannose--protein mannosyltransferase</fullName>
        <ecNumber evidence="5">2.4.1.109</ecNumber>
    </recommendedName>
</protein>
<evidence type="ECO:0000256" key="14">
    <source>
        <dbReference type="SAM" id="Phobius"/>
    </source>
</evidence>
<organism evidence="16 17">
    <name type="scientific">Amphilophus citrinellus</name>
    <name type="common">Midas cichlid</name>
    <name type="synonym">Cichlasoma citrinellum</name>
    <dbReference type="NCBI Taxonomy" id="61819"/>
    <lineage>
        <taxon>Eukaryota</taxon>
        <taxon>Metazoa</taxon>
        <taxon>Chordata</taxon>
        <taxon>Craniata</taxon>
        <taxon>Vertebrata</taxon>
        <taxon>Euteleostomi</taxon>
        <taxon>Actinopterygii</taxon>
        <taxon>Neopterygii</taxon>
        <taxon>Teleostei</taxon>
        <taxon>Neoteleostei</taxon>
        <taxon>Acanthomorphata</taxon>
        <taxon>Ovalentaria</taxon>
        <taxon>Cichlomorphae</taxon>
        <taxon>Cichliformes</taxon>
        <taxon>Cichlidae</taxon>
        <taxon>New World cichlids</taxon>
        <taxon>Cichlasomatinae</taxon>
        <taxon>Heroini</taxon>
        <taxon>Amphilophus</taxon>
    </lineage>
</organism>
<evidence type="ECO:0000313" key="16">
    <source>
        <dbReference type="Ensembl" id="ENSACIP00000018499.1"/>
    </source>
</evidence>
<dbReference type="InterPro" id="IPR019734">
    <property type="entry name" value="TPR_rpt"/>
</dbReference>
<dbReference type="InterPro" id="IPR011990">
    <property type="entry name" value="TPR-like_helical_dom_sf"/>
</dbReference>
<dbReference type="SMART" id="SM00386">
    <property type="entry name" value="HAT"/>
    <property type="match status" value="5"/>
</dbReference>
<dbReference type="PROSITE" id="PS50293">
    <property type="entry name" value="TPR_REGION"/>
    <property type="match status" value="1"/>
</dbReference>
<dbReference type="Pfam" id="PF08409">
    <property type="entry name" value="TMTC_DUF1736"/>
    <property type="match status" value="1"/>
</dbReference>
<dbReference type="SMART" id="SM00028">
    <property type="entry name" value="TPR"/>
    <property type="match status" value="11"/>
</dbReference>
<keyword evidence="10" id="KW-0256">Endoplasmic reticulum</keyword>
<feature type="repeat" description="TPR" evidence="13">
    <location>
        <begin position="677"/>
        <end position="710"/>
    </location>
</feature>
<comment type="similarity">
    <text evidence="4">Belongs to the TMTC family.</text>
</comment>
<keyword evidence="8" id="KW-0677">Repeat</keyword>
<keyword evidence="9 13" id="KW-0802">TPR repeat</keyword>
<feature type="domain" description="DUF1736" evidence="15">
    <location>
        <begin position="179"/>
        <end position="251"/>
    </location>
</feature>
<comment type="pathway">
    <text evidence="3">Protein modification; protein glycosylation.</text>
</comment>
<keyword evidence="17" id="KW-1185">Reference proteome</keyword>
<feature type="repeat" description="TPR" evidence="13">
    <location>
        <begin position="470"/>
        <end position="503"/>
    </location>
</feature>
<dbReference type="PROSITE" id="PS50005">
    <property type="entry name" value="TPR"/>
    <property type="match status" value="5"/>
</dbReference>
<evidence type="ECO:0000256" key="8">
    <source>
        <dbReference type="ARBA" id="ARBA00022737"/>
    </source>
</evidence>
<dbReference type="PANTHER" id="PTHR44809:SF1">
    <property type="entry name" value="PROTEIN O-MANNOSYL-TRANSFERASE TMTC1"/>
    <property type="match status" value="1"/>
</dbReference>
<dbReference type="GO" id="GO:0016020">
    <property type="term" value="C:membrane"/>
    <property type="evidence" value="ECO:0007669"/>
    <property type="project" value="UniProtKB-SubCell"/>
</dbReference>
<evidence type="ECO:0000256" key="1">
    <source>
        <dbReference type="ARBA" id="ARBA00004141"/>
    </source>
</evidence>
<feature type="transmembrane region" description="Helical" evidence="14">
    <location>
        <begin position="326"/>
        <end position="344"/>
    </location>
</feature>
<keyword evidence="11 14" id="KW-1133">Transmembrane helix</keyword>
<comment type="subcellular location">
    <subcellularLocation>
        <location evidence="2">Endoplasmic reticulum</location>
    </subcellularLocation>
    <subcellularLocation>
        <location evidence="1">Membrane</location>
        <topology evidence="1">Multi-pass membrane protein</topology>
    </subcellularLocation>
</comment>
<feature type="repeat" description="TPR" evidence="13">
    <location>
        <begin position="371"/>
        <end position="404"/>
    </location>
</feature>
<evidence type="ECO:0000256" key="13">
    <source>
        <dbReference type="PROSITE-ProRule" id="PRU00339"/>
    </source>
</evidence>
<feature type="transmembrane region" description="Helical" evidence="14">
    <location>
        <begin position="156"/>
        <end position="176"/>
    </location>
</feature>
<keyword evidence="7 14" id="KW-0812">Transmembrane</keyword>
<feature type="transmembrane region" description="Helical" evidence="14">
    <location>
        <begin position="241"/>
        <end position="259"/>
    </location>
</feature>
<evidence type="ECO:0000256" key="11">
    <source>
        <dbReference type="ARBA" id="ARBA00022989"/>
    </source>
</evidence>
<proteinExistence type="inferred from homology"/>
<dbReference type="SUPFAM" id="SSF48452">
    <property type="entry name" value="TPR-like"/>
    <property type="match status" value="1"/>
</dbReference>
<keyword evidence="6" id="KW-0808">Transferase</keyword>
<dbReference type="STRING" id="61819.ENSACIP00000018499"/>
<evidence type="ECO:0000313" key="17">
    <source>
        <dbReference type="Proteomes" id="UP000261340"/>
    </source>
</evidence>
<evidence type="ECO:0000256" key="7">
    <source>
        <dbReference type="ARBA" id="ARBA00022692"/>
    </source>
</evidence>
<reference evidence="16" key="2">
    <citation type="submission" date="2025-09" db="UniProtKB">
        <authorList>
            <consortium name="Ensembl"/>
        </authorList>
    </citation>
    <scope>IDENTIFICATION</scope>
</reference>
<feature type="repeat" description="TPR" evidence="13">
    <location>
        <begin position="569"/>
        <end position="602"/>
    </location>
</feature>
<evidence type="ECO:0000256" key="3">
    <source>
        <dbReference type="ARBA" id="ARBA00004922"/>
    </source>
</evidence>
<evidence type="ECO:0000259" key="15">
    <source>
        <dbReference type="Pfam" id="PF08409"/>
    </source>
</evidence>
<feature type="repeat" description="TPR" evidence="13">
    <location>
        <begin position="711"/>
        <end position="744"/>
    </location>
</feature>
<dbReference type="InterPro" id="IPR013618">
    <property type="entry name" value="TMTC_DUF1736"/>
</dbReference>